<proteinExistence type="inferred from homology"/>
<dbReference type="PROSITE" id="PS51462">
    <property type="entry name" value="NUDIX"/>
    <property type="match status" value="1"/>
</dbReference>
<dbReference type="InterPro" id="IPR000086">
    <property type="entry name" value="NUDIX_hydrolase_dom"/>
</dbReference>
<evidence type="ECO:0000256" key="2">
    <source>
        <dbReference type="RuleBase" id="RU003476"/>
    </source>
</evidence>
<dbReference type="AlphaFoldDB" id="A0A511H8C1"/>
<dbReference type="Proteomes" id="UP000321224">
    <property type="component" value="Unassembled WGS sequence"/>
</dbReference>
<dbReference type="PANTHER" id="PTHR43736">
    <property type="entry name" value="ADP-RIBOSE PYROPHOSPHATASE"/>
    <property type="match status" value="1"/>
</dbReference>
<keyword evidence="1 2" id="KW-0378">Hydrolase</keyword>
<dbReference type="PROSITE" id="PS00893">
    <property type="entry name" value="NUDIX_BOX"/>
    <property type="match status" value="1"/>
</dbReference>
<dbReference type="GO" id="GO:0016787">
    <property type="term" value="F:hydrolase activity"/>
    <property type="evidence" value="ECO:0007669"/>
    <property type="project" value="UniProtKB-KW"/>
</dbReference>
<evidence type="ECO:0000259" key="3">
    <source>
        <dbReference type="PROSITE" id="PS51462"/>
    </source>
</evidence>
<comment type="similarity">
    <text evidence="2">Belongs to the Nudix hydrolase family.</text>
</comment>
<protein>
    <submittedName>
        <fullName evidence="4">NUDIX hydrolase</fullName>
    </submittedName>
</protein>
<dbReference type="PANTHER" id="PTHR43736:SF1">
    <property type="entry name" value="DIHYDRONEOPTERIN TRIPHOSPHATE DIPHOSPHATASE"/>
    <property type="match status" value="1"/>
</dbReference>
<evidence type="ECO:0000256" key="1">
    <source>
        <dbReference type="ARBA" id="ARBA00022801"/>
    </source>
</evidence>
<dbReference type="EMBL" id="BJVY01000006">
    <property type="protein sequence ID" value="GEL69780.1"/>
    <property type="molecule type" value="Genomic_DNA"/>
</dbReference>
<dbReference type="InterPro" id="IPR020084">
    <property type="entry name" value="NUDIX_hydrolase_CS"/>
</dbReference>
<dbReference type="Gene3D" id="3.90.79.10">
    <property type="entry name" value="Nucleoside Triphosphate Pyrophosphohydrolase"/>
    <property type="match status" value="1"/>
</dbReference>
<dbReference type="PRINTS" id="PR00502">
    <property type="entry name" value="NUDIXFAMILY"/>
</dbReference>
<dbReference type="SUPFAM" id="SSF55811">
    <property type="entry name" value="Nudix"/>
    <property type="match status" value="1"/>
</dbReference>
<evidence type="ECO:0000313" key="4">
    <source>
        <dbReference type="EMBL" id="GEL69780.1"/>
    </source>
</evidence>
<dbReference type="CDD" id="cd18873">
    <property type="entry name" value="NUDIX_NadM_like"/>
    <property type="match status" value="1"/>
</dbReference>
<accession>A0A511H8C1</accession>
<comment type="caution">
    <text evidence="4">The sequence shown here is derived from an EMBL/GenBank/DDBJ whole genome shotgun (WGS) entry which is preliminary data.</text>
</comment>
<dbReference type="InterPro" id="IPR015797">
    <property type="entry name" value="NUDIX_hydrolase-like_dom_sf"/>
</dbReference>
<sequence>MTAAGRLGVMLEYRNPKPTVDCIIELPGERIVLIRRANPPVGWALPGGFVDEGEPLDVAAVREVLEETGLHVKLSEQFFTYSDPRRDPRQHNISTVYIGSAEGEPQGADDAAEARAFRVNDLPKDLCFDHDTILSDYVTYKRTGQRRKL</sequence>
<name>A0A511H8C1_9BACT</name>
<dbReference type="Pfam" id="PF00293">
    <property type="entry name" value="NUDIX"/>
    <property type="match status" value="1"/>
</dbReference>
<organism evidence="4 5">
    <name type="scientific">Myxococcus virescens</name>
    <dbReference type="NCBI Taxonomy" id="83456"/>
    <lineage>
        <taxon>Bacteria</taxon>
        <taxon>Pseudomonadati</taxon>
        <taxon>Myxococcota</taxon>
        <taxon>Myxococcia</taxon>
        <taxon>Myxococcales</taxon>
        <taxon>Cystobacterineae</taxon>
        <taxon>Myxococcaceae</taxon>
        <taxon>Myxococcus</taxon>
    </lineage>
</organism>
<evidence type="ECO:0000313" key="5">
    <source>
        <dbReference type="Proteomes" id="UP000321224"/>
    </source>
</evidence>
<gene>
    <name evidence="4" type="ORF">MVI01_15640</name>
</gene>
<dbReference type="InterPro" id="IPR020476">
    <property type="entry name" value="Nudix_hydrolase"/>
</dbReference>
<feature type="domain" description="Nudix hydrolase" evidence="3">
    <location>
        <begin position="15"/>
        <end position="140"/>
    </location>
</feature>
<reference evidence="4 5" key="1">
    <citation type="submission" date="2019-07" db="EMBL/GenBank/DDBJ databases">
        <title>Whole genome shotgun sequence of Myxococcus virescens NBRC 100334.</title>
        <authorList>
            <person name="Hosoyama A."/>
            <person name="Uohara A."/>
            <person name="Ohji S."/>
            <person name="Ichikawa N."/>
        </authorList>
    </citation>
    <scope>NUCLEOTIDE SEQUENCE [LARGE SCALE GENOMIC DNA]</scope>
    <source>
        <strain evidence="4 5">NBRC 100334</strain>
    </source>
</reference>